<keyword evidence="3" id="KW-0479">Metal-binding</keyword>
<comment type="caution">
    <text evidence="8">The sequence shown here is derived from an EMBL/GenBank/DDBJ whole genome shotgun (WGS) entry which is preliminary data.</text>
</comment>
<evidence type="ECO:0000256" key="6">
    <source>
        <dbReference type="SAM" id="SignalP"/>
    </source>
</evidence>
<evidence type="ECO:0000256" key="1">
    <source>
        <dbReference type="ARBA" id="ARBA00001913"/>
    </source>
</evidence>
<evidence type="ECO:0000256" key="4">
    <source>
        <dbReference type="ARBA" id="ARBA00022837"/>
    </source>
</evidence>
<dbReference type="InterPro" id="IPR017850">
    <property type="entry name" value="Alkaline_phosphatase_core_sf"/>
</dbReference>
<dbReference type="SUPFAM" id="SSF53649">
    <property type="entry name" value="Alkaline phosphatase-like"/>
    <property type="match status" value="1"/>
</dbReference>
<keyword evidence="4" id="KW-0106">Calcium</keyword>
<dbReference type="PANTHER" id="PTHR10342:SF274">
    <property type="entry name" value="ARYLSULFATASE B"/>
    <property type="match status" value="1"/>
</dbReference>
<keyword evidence="9" id="KW-1185">Reference proteome</keyword>
<dbReference type="GO" id="GO:0046872">
    <property type="term" value="F:metal ion binding"/>
    <property type="evidence" value="ECO:0007669"/>
    <property type="project" value="UniProtKB-KW"/>
</dbReference>
<protein>
    <recommendedName>
        <fullName evidence="7">Sulfatase N-terminal domain-containing protein</fullName>
    </recommendedName>
</protein>
<evidence type="ECO:0000256" key="3">
    <source>
        <dbReference type="ARBA" id="ARBA00022723"/>
    </source>
</evidence>
<reference evidence="8" key="1">
    <citation type="journal article" date="2023" name="Mol. Biol. Evol.">
        <title>Third-Generation Sequencing Reveals the Adaptive Role of the Epigenome in Three Deep-Sea Polychaetes.</title>
        <authorList>
            <person name="Perez M."/>
            <person name="Aroh O."/>
            <person name="Sun Y."/>
            <person name="Lan Y."/>
            <person name="Juniper S.K."/>
            <person name="Young C.R."/>
            <person name="Angers B."/>
            <person name="Qian P.Y."/>
        </authorList>
    </citation>
    <scope>NUCLEOTIDE SEQUENCE</scope>
    <source>
        <strain evidence="8">P08H-3</strain>
    </source>
</reference>
<dbReference type="Pfam" id="PF00884">
    <property type="entry name" value="Sulfatase"/>
    <property type="match status" value="1"/>
</dbReference>
<name>A0AAD9IPF1_9ANNE</name>
<dbReference type="InterPro" id="IPR047115">
    <property type="entry name" value="ARSB"/>
</dbReference>
<feature type="signal peptide" evidence="6">
    <location>
        <begin position="1"/>
        <end position="19"/>
    </location>
</feature>
<dbReference type="GO" id="GO:0008484">
    <property type="term" value="F:sulfuric ester hydrolase activity"/>
    <property type="evidence" value="ECO:0007669"/>
    <property type="project" value="InterPro"/>
</dbReference>
<dbReference type="InterPro" id="IPR000917">
    <property type="entry name" value="Sulfatase_N"/>
</dbReference>
<comment type="similarity">
    <text evidence="2">Belongs to the sulfatase family.</text>
</comment>
<dbReference type="Proteomes" id="UP001208570">
    <property type="component" value="Unassembled WGS sequence"/>
</dbReference>
<feature type="chain" id="PRO_5042190418" description="Sulfatase N-terminal domain-containing protein" evidence="6">
    <location>
        <begin position="20"/>
        <end position="92"/>
    </location>
</feature>
<keyword evidence="6" id="KW-0732">Signal</keyword>
<evidence type="ECO:0000313" key="9">
    <source>
        <dbReference type="Proteomes" id="UP001208570"/>
    </source>
</evidence>
<organism evidence="8 9">
    <name type="scientific">Paralvinella palmiformis</name>
    <dbReference type="NCBI Taxonomy" id="53620"/>
    <lineage>
        <taxon>Eukaryota</taxon>
        <taxon>Metazoa</taxon>
        <taxon>Spiralia</taxon>
        <taxon>Lophotrochozoa</taxon>
        <taxon>Annelida</taxon>
        <taxon>Polychaeta</taxon>
        <taxon>Sedentaria</taxon>
        <taxon>Canalipalpata</taxon>
        <taxon>Terebellida</taxon>
        <taxon>Terebelliformia</taxon>
        <taxon>Alvinellidae</taxon>
        <taxon>Paralvinella</taxon>
    </lineage>
</organism>
<accession>A0AAD9IPF1</accession>
<gene>
    <name evidence="8" type="ORF">LSH36_2960g00000</name>
</gene>
<feature type="domain" description="Sulfatase N-terminal" evidence="7">
    <location>
        <begin position="22"/>
        <end position="81"/>
    </location>
</feature>
<sequence>MHHLHRIVFCLAILQVVIAKQPNILFILADYFGWNDVGYHGSEIQTPVLDSLAATGIKLNNYYIQPVCTPSRSQLMSGRYQICPEQVVFTDG</sequence>
<evidence type="ECO:0000259" key="7">
    <source>
        <dbReference type="Pfam" id="PF00884"/>
    </source>
</evidence>
<evidence type="ECO:0000256" key="2">
    <source>
        <dbReference type="ARBA" id="ARBA00008779"/>
    </source>
</evidence>
<evidence type="ECO:0000313" key="8">
    <source>
        <dbReference type="EMBL" id="KAK2138479.1"/>
    </source>
</evidence>
<dbReference type="Gene3D" id="3.40.720.10">
    <property type="entry name" value="Alkaline Phosphatase, subunit A"/>
    <property type="match status" value="1"/>
</dbReference>
<dbReference type="EMBL" id="JAODUP010002960">
    <property type="protein sequence ID" value="KAK2138479.1"/>
    <property type="molecule type" value="Genomic_DNA"/>
</dbReference>
<keyword evidence="5" id="KW-0325">Glycoprotein</keyword>
<dbReference type="PANTHER" id="PTHR10342">
    <property type="entry name" value="ARYLSULFATASE"/>
    <property type="match status" value="1"/>
</dbReference>
<dbReference type="AlphaFoldDB" id="A0AAD9IPF1"/>
<comment type="cofactor">
    <cofactor evidence="1">
        <name>Ca(2+)</name>
        <dbReference type="ChEBI" id="CHEBI:29108"/>
    </cofactor>
</comment>
<evidence type="ECO:0000256" key="5">
    <source>
        <dbReference type="ARBA" id="ARBA00023180"/>
    </source>
</evidence>
<proteinExistence type="inferred from homology"/>